<dbReference type="Proteomes" id="UP000308197">
    <property type="component" value="Unassembled WGS sequence"/>
</dbReference>
<accession>A0A5C3Q130</accession>
<organism evidence="3 4">
    <name type="scientific">Polyporus arcularius HHB13444</name>
    <dbReference type="NCBI Taxonomy" id="1314778"/>
    <lineage>
        <taxon>Eukaryota</taxon>
        <taxon>Fungi</taxon>
        <taxon>Dikarya</taxon>
        <taxon>Basidiomycota</taxon>
        <taxon>Agaricomycotina</taxon>
        <taxon>Agaricomycetes</taxon>
        <taxon>Polyporales</taxon>
        <taxon>Polyporaceae</taxon>
        <taxon>Polyporus</taxon>
    </lineage>
</organism>
<protein>
    <submittedName>
        <fullName evidence="3">Uncharacterized protein</fullName>
    </submittedName>
</protein>
<gene>
    <name evidence="3" type="ORF">K466DRAFT_257013</name>
</gene>
<feature type="compositionally biased region" description="Low complexity" evidence="1">
    <location>
        <begin position="173"/>
        <end position="217"/>
    </location>
</feature>
<keyword evidence="4" id="KW-1185">Reference proteome</keyword>
<keyword evidence="2" id="KW-1133">Transmembrane helix</keyword>
<feature type="region of interest" description="Disordered" evidence="1">
    <location>
        <begin position="344"/>
        <end position="387"/>
    </location>
</feature>
<keyword evidence="2" id="KW-0472">Membrane</keyword>
<reference evidence="3 4" key="1">
    <citation type="journal article" date="2019" name="Nat. Ecol. Evol.">
        <title>Megaphylogeny resolves global patterns of mushroom evolution.</title>
        <authorList>
            <person name="Varga T."/>
            <person name="Krizsan K."/>
            <person name="Foldi C."/>
            <person name="Dima B."/>
            <person name="Sanchez-Garcia M."/>
            <person name="Sanchez-Ramirez S."/>
            <person name="Szollosi G.J."/>
            <person name="Szarkandi J.G."/>
            <person name="Papp V."/>
            <person name="Albert L."/>
            <person name="Andreopoulos W."/>
            <person name="Angelini C."/>
            <person name="Antonin V."/>
            <person name="Barry K.W."/>
            <person name="Bougher N.L."/>
            <person name="Buchanan P."/>
            <person name="Buyck B."/>
            <person name="Bense V."/>
            <person name="Catcheside P."/>
            <person name="Chovatia M."/>
            <person name="Cooper J."/>
            <person name="Damon W."/>
            <person name="Desjardin D."/>
            <person name="Finy P."/>
            <person name="Geml J."/>
            <person name="Haridas S."/>
            <person name="Hughes K."/>
            <person name="Justo A."/>
            <person name="Karasinski D."/>
            <person name="Kautmanova I."/>
            <person name="Kiss B."/>
            <person name="Kocsube S."/>
            <person name="Kotiranta H."/>
            <person name="LaButti K.M."/>
            <person name="Lechner B.E."/>
            <person name="Liimatainen K."/>
            <person name="Lipzen A."/>
            <person name="Lukacs Z."/>
            <person name="Mihaltcheva S."/>
            <person name="Morgado L.N."/>
            <person name="Niskanen T."/>
            <person name="Noordeloos M.E."/>
            <person name="Ohm R.A."/>
            <person name="Ortiz-Santana B."/>
            <person name="Ovrebo C."/>
            <person name="Racz N."/>
            <person name="Riley R."/>
            <person name="Savchenko A."/>
            <person name="Shiryaev A."/>
            <person name="Soop K."/>
            <person name="Spirin V."/>
            <person name="Szebenyi C."/>
            <person name="Tomsovsky M."/>
            <person name="Tulloss R.E."/>
            <person name="Uehling J."/>
            <person name="Grigoriev I.V."/>
            <person name="Vagvolgyi C."/>
            <person name="Papp T."/>
            <person name="Martin F.M."/>
            <person name="Miettinen O."/>
            <person name="Hibbett D.S."/>
            <person name="Nagy L.G."/>
        </authorList>
    </citation>
    <scope>NUCLEOTIDE SEQUENCE [LARGE SCALE GENOMIC DNA]</scope>
    <source>
        <strain evidence="3 4">HHB13444</strain>
    </source>
</reference>
<feature type="compositionally biased region" description="Polar residues" evidence="1">
    <location>
        <begin position="361"/>
        <end position="376"/>
    </location>
</feature>
<dbReference type="InParanoid" id="A0A5C3Q130"/>
<dbReference type="STRING" id="1314778.A0A5C3Q130"/>
<feature type="region of interest" description="Disordered" evidence="1">
    <location>
        <begin position="158"/>
        <end position="217"/>
    </location>
</feature>
<evidence type="ECO:0000256" key="2">
    <source>
        <dbReference type="SAM" id="Phobius"/>
    </source>
</evidence>
<dbReference type="EMBL" id="ML211004">
    <property type="protein sequence ID" value="TFK92163.1"/>
    <property type="molecule type" value="Genomic_DNA"/>
</dbReference>
<proteinExistence type="predicted"/>
<name>A0A5C3Q130_9APHY</name>
<feature type="transmembrane region" description="Helical" evidence="2">
    <location>
        <begin position="262"/>
        <end position="289"/>
    </location>
</feature>
<dbReference type="AlphaFoldDB" id="A0A5C3Q130"/>
<evidence type="ECO:0000313" key="3">
    <source>
        <dbReference type="EMBL" id="TFK92163.1"/>
    </source>
</evidence>
<feature type="region of interest" description="Disordered" evidence="1">
    <location>
        <begin position="401"/>
        <end position="482"/>
    </location>
</feature>
<keyword evidence="2" id="KW-0812">Transmembrane</keyword>
<sequence>MSSHTMYIDDADKSKVRYRTIELGPYRGRGFQPLDNQGDGVYDGTLSVTDVEDVSAVVTFTGTRVSVYGSLRAALSSDVPSPLTRYSIPEWDYGGNPAMTPYQAPSVTEPRDNVNFFTSDVLPLGTYSLWINVTTASPDAPFYLDYIAVVVPGAAPVSSSSQAAPSTSPPPARVTTVTTAPPPSSSSAAAPPSRPPTTSLLESLSGTPSTSASTSGASHALGSAVTLPGSTVTIITSSHEATESGAAATLIPNAGFLSHSSFPVGAIVGAAVGGALLLLGALLALCICIRRRRRYAMPTEYDYGEGTVAQKDPEPHITPFVDPSFGVGMVQAGDRGLMFVPARDSMNSQSTRPTSPPGSPYSKSRTVSPQPQSDRTSGGGMPVSDPVVGHKRSLTFQSMLSDRPLSSGSVGMGSAVLDPMSSRPSSGAVDAPPGIEVPVPMQQASVEGLDELPPPVYSASPRSDENHRTGNLDLSHPGAVAM</sequence>
<evidence type="ECO:0000313" key="4">
    <source>
        <dbReference type="Proteomes" id="UP000308197"/>
    </source>
</evidence>
<evidence type="ECO:0000256" key="1">
    <source>
        <dbReference type="SAM" id="MobiDB-lite"/>
    </source>
</evidence>